<keyword evidence="14" id="KW-1185">Reference proteome</keyword>
<dbReference type="PANTHER" id="PTHR32552:SF83">
    <property type="entry name" value="BLR3904 PROTEIN"/>
    <property type="match status" value="1"/>
</dbReference>
<evidence type="ECO:0000256" key="8">
    <source>
        <dbReference type="PROSITE-ProRule" id="PRU01360"/>
    </source>
</evidence>
<dbReference type="InterPro" id="IPR036942">
    <property type="entry name" value="Beta-barrel_TonB_sf"/>
</dbReference>
<dbReference type="Pfam" id="PF07715">
    <property type="entry name" value="Plug"/>
    <property type="match status" value="1"/>
</dbReference>
<dbReference type="InterPro" id="IPR039426">
    <property type="entry name" value="TonB-dep_rcpt-like"/>
</dbReference>
<dbReference type="EMBL" id="QGLT01000001">
    <property type="protein sequence ID" value="PXZ02073.1"/>
    <property type="molecule type" value="Genomic_DNA"/>
</dbReference>
<dbReference type="InterPro" id="IPR000531">
    <property type="entry name" value="Beta-barrel_TonB"/>
</dbReference>
<feature type="domain" description="TonB-dependent receptor-like beta-barrel" evidence="11">
    <location>
        <begin position="256"/>
        <end position="721"/>
    </location>
</feature>
<dbReference type="GO" id="GO:0015344">
    <property type="term" value="F:siderophore uptake transmembrane transporter activity"/>
    <property type="evidence" value="ECO:0007669"/>
    <property type="project" value="TreeGrafter"/>
</dbReference>
<name>A0A318N321_9PROT</name>
<comment type="similarity">
    <text evidence="8 9">Belongs to the TonB-dependent receptor family.</text>
</comment>
<dbReference type="PANTHER" id="PTHR32552">
    <property type="entry name" value="FERRICHROME IRON RECEPTOR-RELATED"/>
    <property type="match status" value="1"/>
</dbReference>
<evidence type="ECO:0000256" key="7">
    <source>
        <dbReference type="ARBA" id="ARBA00023237"/>
    </source>
</evidence>
<keyword evidence="13" id="KW-0675">Receptor</keyword>
<evidence type="ECO:0000259" key="12">
    <source>
        <dbReference type="Pfam" id="PF07715"/>
    </source>
</evidence>
<evidence type="ECO:0000256" key="4">
    <source>
        <dbReference type="ARBA" id="ARBA00022692"/>
    </source>
</evidence>
<keyword evidence="7 8" id="KW-0998">Cell outer membrane</keyword>
<feature type="compositionally biased region" description="Low complexity" evidence="10">
    <location>
        <begin position="17"/>
        <end position="31"/>
    </location>
</feature>
<dbReference type="SUPFAM" id="SSF56935">
    <property type="entry name" value="Porins"/>
    <property type="match status" value="1"/>
</dbReference>
<accession>A0A318N321</accession>
<evidence type="ECO:0000313" key="14">
    <source>
        <dbReference type="Proteomes" id="UP000247565"/>
    </source>
</evidence>
<dbReference type="OrthoDB" id="9760333at2"/>
<keyword evidence="6 8" id="KW-0472">Membrane</keyword>
<feature type="domain" description="TonB-dependent receptor plug" evidence="12">
    <location>
        <begin position="74"/>
        <end position="174"/>
    </location>
</feature>
<dbReference type="AlphaFoldDB" id="A0A318N321"/>
<feature type="compositionally biased region" description="Polar residues" evidence="10">
    <location>
        <begin position="32"/>
        <end position="47"/>
    </location>
</feature>
<comment type="caution">
    <text evidence="13">The sequence shown here is derived from an EMBL/GenBank/DDBJ whole genome shotgun (WGS) entry which is preliminary data.</text>
</comment>
<feature type="region of interest" description="Disordered" evidence="10">
    <location>
        <begin position="17"/>
        <end position="47"/>
    </location>
</feature>
<sequence length="751" mass="83535">MVGLLGNTAITKSANAEKSNNAVASSANKVNQQITKDQTTDNQSTTNEHILVRGKKNDNILTQNTGVSLMPQDIMHTPQNINLVPAKIMEEQNVKSLDEALKNVPGVTSSVGEGRGGMSGNQFLIRGFQAQNDIYEDGLRDFGVYSRDSFNYENVVVIKGPSSSVFGNGTTGGAINVVTKKPILKDQYKAEFTGGNGDYYRGTFDLNKQINDNIAVRMEGMANSNNVVGRDNLYSHRWGLAPSIAFGLGTDLSYVLQFVHQQDDRIPDYGVPVITKPGHTIGKPATEYGIRRGNWYGNKMDKDQTQDNQVTGRLTYNITPDIVIHNDTRYGNYQRQFSVTRPKCTPADCSNPYFDGRPQDAIIQTAGPSPYEQSTWSFQNVLSTIANFNTSFIKHQLTAGVDIAYAHESRHYGQFSASLPNNNLVHPTDAIDYPIHIMPGDPNSKVGDPSRRYGHSRDVGVFLYDQIWFTKAWSIKGGFRYDNWEAFYNTQGGKSFTTHRMSTNDNVFNPTVSLLFNPDENQAYYFTWSSSTTPLGMYLTNSYAPMKDGQNGMKPEKSHLYELGGKWSLLNQRLGLTASLFHLEKSNQMVSDPLSGAVTSTGDKGYNQGIELGISGNITNNWSVYGAFAAYHSKVTGSLTPNVKGNRMFYVPSHQGNLWTTYNIMPNTPFNLLIGGGVTWRGPVYLNNRNNAKVPSNVTIDAMLSHKFDDHWKVSFNIYNLTNRLNYDSLFSNRVTPSNGRAFMFSLNMLE</sequence>
<evidence type="ECO:0000313" key="13">
    <source>
        <dbReference type="EMBL" id="PXZ02073.1"/>
    </source>
</evidence>
<evidence type="ECO:0000259" key="11">
    <source>
        <dbReference type="Pfam" id="PF00593"/>
    </source>
</evidence>
<evidence type="ECO:0000256" key="1">
    <source>
        <dbReference type="ARBA" id="ARBA00004571"/>
    </source>
</evidence>
<evidence type="ECO:0000256" key="10">
    <source>
        <dbReference type="SAM" id="MobiDB-lite"/>
    </source>
</evidence>
<dbReference type="Proteomes" id="UP000247565">
    <property type="component" value="Unassembled WGS sequence"/>
</dbReference>
<dbReference type="PROSITE" id="PS52016">
    <property type="entry name" value="TONB_DEPENDENT_REC_3"/>
    <property type="match status" value="1"/>
</dbReference>
<keyword evidence="4 8" id="KW-0812">Transmembrane</keyword>
<reference evidence="13 14" key="1">
    <citation type="submission" date="2018-05" db="EMBL/GenBank/DDBJ databases">
        <title>Reference genomes for bee gut microbiota database.</title>
        <authorList>
            <person name="Ellegaard K.M."/>
        </authorList>
    </citation>
    <scope>NUCLEOTIDE SEQUENCE [LARGE SCALE GENOMIC DNA]</scope>
    <source>
        <strain evidence="13 14">ESL0284</strain>
    </source>
</reference>
<evidence type="ECO:0000256" key="6">
    <source>
        <dbReference type="ARBA" id="ARBA00023136"/>
    </source>
</evidence>
<dbReference type="CDD" id="cd01347">
    <property type="entry name" value="ligand_gated_channel"/>
    <property type="match status" value="1"/>
</dbReference>
<organism evidence="13 14">
    <name type="scientific">Commensalibacter melissae</name>
    <dbReference type="NCBI Taxonomy" id="2070537"/>
    <lineage>
        <taxon>Bacteria</taxon>
        <taxon>Pseudomonadati</taxon>
        <taxon>Pseudomonadota</taxon>
        <taxon>Alphaproteobacteria</taxon>
        <taxon>Acetobacterales</taxon>
        <taxon>Acetobacteraceae</taxon>
    </lineage>
</organism>
<proteinExistence type="inferred from homology"/>
<dbReference type="Pfam" id="PF00593">
    <property type="entry name" value="TonB_dep_Rec_b-barrel"/>
    <property type="match status" value="1"/>
</dbReference>
<evidence type="ECO:0000256" key="3">
    <source>
        <dbReference type="ARBA" id="ARBA00022452"/>
    </source>
</evidence>
<evidence type="ECO:0000256" key="2">
    <source>
        <dbReference type="ARBA" id="ARBA00022448"/>
    </source>
</evidence>
<evidence type="ECO:0000256" key="5">
    <source>
        <dbReference type="ARBA" id="ARBA00023077"/>
    </source>
</evidence>
<dbReference type="GO" id="GO:0009279">
    <property type="term" value="C:cell outer membrane"/>
    <property type="evidence" value="ECO:0007669"/>
    <property type="project" value="UniProtKB-SubCell"/>
</dbReference>
<gene>
    <name evidence="13" type="ORF">DK869_00925</name>
</gene>
<keyword evidence="3 8" id="KW-1134">Transmembrane beta strand</keyword>
<comment type="subcellular location">
    <subcellularLocation>
        <location evidence="1 8">Cell outer membrane</location>
        <topology evidence="1 8">Multi-pass membrane protein</topology>
    </subcellularLocation>
</comment>
<protein>
    <submittedName>
        <fullName evidence="13">TonB-dependent siderophore receptor</fullName>
    </submittedName>
</protein>
<dbReference type="InterPro" id="IPR037066">
    <property type="entry name" value="Plug_dom_sf"/>
</dbReference>
<keyword evidence="2 8" id="KW-0813">Transport</keyword>
<evidence type="ECO:0000256" key="9">
    <source>
        <dbReference type="RuleBase" id="RU003357"/>
    </source>
</evidence>
<dbReference type="InterPro" id="IPR012910">
    <property type="entry name" value="Plug_dom"/>
</dbReference>
<dbReference type="Gene3D" id="2.40.170.20">
    <property type="entry name" value="TonB-dependent receptor, beta-barrel domain"/>
    <property type="match status" value="1"/>
</dbReference>
<keyword evidence="5 9" id="KW-0798">TonB box</keyword>
<dbReference type="Gene3D" id="2.170.130.10">
    <property type="entry name" value="TonB-dependent receptor, plug domain"/>
    <property type="match status" value="1"/>
</dbReference>